<evidence type="ECO:0000313" key="2">
    <source>
        <dbReference type="EMBL" id="MBK1854980.1"/>
    </source>
</evidence>
<sequence>MMKCLFPLFFSLSLSLTAAPTAQRVWTSTAGTTVEASAVSYQKGSVSFKTSAGRVIRVPLEKLVADDQTLLREHFGIVEPKPGEPTSSERAFITDDFPHPVGEASGPIEAGNGSNYYIYIPKTLRKDRPVPLMIYTSAGGGKERVVNRYKLGAELNGWIIASPVESKNGPSHPEGNYKHSKQCFEHLIATLPIDQERIYFSGDSGGGAMAFYNAMRIQSAGIMPFVAYSPENNYKKKHYCYSIGGASDFNRYSTARAAAQYGKRGIHRFVKGGHTNGPEEAGVEGMVWLNGMHLADTRKDSELDDDRLDFESTLINWIKELTEETPHRAYYWCDFLVNHYEIEGKNASLVGPLMKALEKDPNNARYVEGLEALDDFSDKYFTSAQGASSLPRINKALEKLSEKYIGVPYIEMISLELAKPMAKPK</sequence>
<dbReference type="AlphaFoldDB" id="A0AAE2SED0"/>
<proteinExistence type="predicted"/>
<dbReference type="EMBL" id="JAENIG010000004">
    <property type="protein sequence ID" value="MBK1854980.1"/>
    <property type="molecule type" value="Genomic_DNA"/>
</dbReference>
<protein>
    <recommendedName>
        <fullName evidence="4">SLA1 homology domain-containing protein</fullName>
    </recommendedName>
</protein>
<feature type="signal peptide" evidence="1">
    <location>
        <begin position="1"/>
        <end position="18"/>
    </location>
</feature>
<dbReference type="InterPro" id="IPR029058">
    <property type="entry name" value="AB_hydrolase_fold"/>
</dbReference>
<reference evidence="2" key="1">
    <citation type="submission" date="2021-01" db="EMBL/GenBank/DDBJ databases">
        <title>Modified the classification status of verrucomicrobia.</title>
        <authorList>
            <person name="Feng X."/>
        </authorList>
    </citation>
    <scope>NUCLEOTIDE SEQUENCE</scope>
    <source>
        <strain evidence="2">5K15</strain>
    </source>
</reference>
<name>A0AAE2SED0_9BACT</name>
<evidence type="ECO:0000313" key="3">
    <source>
        <dbReference type="Proteomes" id="UP000634206"/>
    </source>
</evidence>
<dbReference type="RefSeq" id="WP_309489591.1">
    <property type="nucleotide sequence ID" value="NZ_JAENIG010000004.1"/>
</dbReference>
<dbReference type="Gene3D" id="3.40.50.1820">
    <property type="entry name" value="alpha/beta hydrolase"/>
    <property type="match status" value="1"/>
</dbReference>
<keyword evidence="3" id="KW-1185">Reference proteome</keyword>
<dbReference type="SUPFAM" id="SSF53474">
    <property type="entry name" value="alpha/beta-Hydrolases"/>
    <property type="match status" value="1"/>
</dbReference>
<keyword evidence="1" id="KW-0732">Signal</keyword>
<evidence type="ECO:0008006" key="4">
    <source>
        <dbReference type="Google" id="ProtNLM"/>
    </source>
</evidence>
<dbReference type="Gene3D" id="2.30.30.700">
    <property type="entry name" value="SLA1 homology domain 1"/>
    <property type="match status" value="1"/>
</dbReference>
<dbReference type="Proteomes" id="UP000634206">
    <property type="component" value="Unassembled WGS sequence"/>
</dbReference>
<feature type="chain" id="PRO_5041990040" description="SLA1 homology domain-containing protein" evidence="1">
    <location>
        <begin position="19"/>
        <end position="425"/>
    </location>
</feature>
<organism evidence="2 3">
    <name type="scientific">Oceaniferula flava</name>
    <dbReference type="NCBI Taxonomy" id="2800421"/>
    <lineage>
        <taxon>Bacteria</taxon>
        <taxon>Pseudomonadati</taxon>
        <taxon>Verrucomicrobiota</taxon>
        <taxon>Verrucomicrobiia</taxon>
        <taxon>Verrucomicrobiales</taxon>
        <taxon>Verrucomicrobiaceae</taxon>
        <taxon>Oceaniferula</taxon>
    </lineage>
</organism>
<gene>
    <name evidence="2" type="ORF">JIN83_08410</name>
</gene>
<evidence type="ECO:0000256" key="1">
    <source>
        <dbReference type="SAM" id="SignalP"/>
    </source>
</evidence>
<comment type="caution">
    <text evidence="2">The sequence shown here is derived from an EMBL/GenBank/DDBJ whole genome shotgun (WGS) entry which is preliminary data.</text>
</comment>
<accession>A0AAE2SED0</accession>